<sequence length="256" mass="27226">MTAPSAPPAGPARRPATVTVTGAIRACVEAGAARTAMLPMPERVRGALAFATLGYLACDLPTRLHGAPSSWIWNGIGAFACGVAGYATRGGSPGRCARRSMRWCMAAICAGLTLDAMRAPLEAILDICGGTLDTGAMWNMLVLHLQWFPMSMLAMLALLIRREADRKDGHRRGPVRVLVRAPVRVALEFAGMLLVMALGMTAIRAIAFSVGLRWDTSGVAFAMLVSMLAFYALSDRAALAEESLIGRLRNKNGQIT</sequence>
<feature type="transmembrane region" description="Helical" evidence="1">
    <location>
        <begin position="219"/>
        <end position="239"/>
    </location>
</feature>
<keyword evidence="1" id="KW-0472">Membrane</keyword>
<name>A0AAX2RN72_BURCE</name>
<dbReference type="EMBL" id="SNSQ01000025">
    <property type="protein sequence ID" value="TEU44395.1"/>
    <property type="molecule type" value="Genomic_DNA"/>
</dbReference>
<keyword evidence="1" id="KW-0812">Transmembrane</keyword>
<dbReference type="AlphaFoldDB" id="A0AAX2RN72"/>
<accession>A0AAX2RN72</accession>
<evidence type="ECO:0000313" key="3">
    <source>
        <dbReference type="Proteomes" id="UP000298234"/>
    </source>
</evidence>
<evidence type="ECO:0000256" key="1">
    <source>
        <dbReference type="SAM" id="Phobius"/>
    </source>
</evidence>
<evidence type="ECO:0000313" key="2">
    <source>
        <dbReference type="EMBL" id="TEU44395.1"/>
    </source>
</evidence>
<keyword evidence="1" id="KW-1133">Transmembrane helix</keyword>
<gene>
    <name evidence="2" type="ORF">E3D37_21315</name>
</gene>
<feature type="transmembrane region" description="Helical" evidence="1">
    <location>
        <begin position="141"/>
        <end position="160"/>
    </location>
</feature>
<dbReference type="RefSeq" id="WP_134319357.1">
    <property type="nucleotide sequence ID" value="NZ_SNSF01000020.1"/>
</dbReference>
<organism evidence="2 3">
    <name type="scientific">Burkholderia cepacia</name>
    <name type="common">Pseudomonas cepacia</name>
    <dbReference type="NCBI Taxonomy" id="292"/>
    <lineage>
        <taxon>Bacteria</taxon>
        <taxon>Pseudomonadati</taxon>
        <taxon>Pseudomonadota</taxon>
        <taxon>Betaproteobacteria</taxon>
        <taxon>Burkholderiales</taxon>
        <taxon>Burkholderiaceae</taxon>
        <taxon>Burkholderia</taxon>
        <taxon>Burkholderia cepacia complex</taxon>
    </lineage>
</organism>
<dbReference type="Proteomes" id="UP000298234">
    <property type="component" value="Unassembled WGS sequence"/>
</dbReference>
<comment type="caution">
    <text evidence="2">The sequence shown here is derived from an EMBL/GenBank/DDBJ whole genome shotgun (WGS) entry which is preliminary data.</text>
</comment>
<proteinExistence type="predicted"/>
<feature type="transmembrane region" description="Helical" evidence="1">
    <location>
        <begin position="181"/>
        <end position="207"/>
    </location>
</feature>
<reference evidence="2 3" key="1">
    <citation type="submission" date="2019-03" db="EMBL/GenBank/DDBJ databases">
        <title>Burkholderia cepacia outbreak.</title>
        <authorList>
            <person name="Farzana R."/>
            <person name="Walsh T.R."/>
        </authorList>
    </citation>
    <scope>NUCLEOTIDE SEQUENCE [LARGE SCALE GENOMIC DNA]</scope>
    <source>
        <strain evidence="3">d13</strain>
    </source>
</reference>
<protein>
    <submittedName>
        <fullName evidence="2">Uncharacterized protein</fullName>
    </submittedName>
</protein>